<gene>
    <name evidence="4" type="ORF">DWX31_08205</name>
</gene>
<keyword evidence="2" id="KW-0812">Transmembrane</keyword>
<evidence type="ECO:0000256" key="3">
    <source>
        <dbReference type="SAM" id="SignalP"/>
    </source>
</evidence>
<feature type="chain" id="PRO_5017661982" evidence="3">
    <location>
        <begin position="26"/>
        <end position="558"/>
    </location>
</feature>
<name>A0A3E3DNU4_9FIRM</name>
<comment type="caution">
    <text evidence="4">The sequence shown here is derived from an EMBL/GenBank/DDBJ whole genome shotgun (WGS) entry which is preliminary data.</text>
</comment>
<keyword evidence="3" id="KW-0732">Signal</keyword>
<dbReference type="AlphaFoldDB" id="A0A3E3DNU4"/>
<proteinExistence type="predicted"/>
<evidence type="ECO:0000256" key="2">
    <source>
        <dbReference type="SAM" id="Phobius"/>
    </source>
</evidence>
<keyword evidence="2" id="KW-0472">Membrane</keyword>
<evidence type="ECO:0000313" key="5">
    <source>
        <dbReference type="Proteomes" id="UP000261023"/>
    </source>
</evidence>
<accession>A0A3E3DNU4</accession>
<sequence>MNRKSVYSLVLAVALAVSFVFPVFADDLATASDAVQPDADYYTDQLLMQPMALAASDLDLTQVNQYVDSTGKYITMGTNPSVPATAQRYLKYVTLNSGTPNGMEVQIMGLKLSDVKSLILEEYQSNGTWSSKTISDFSKYYVKLPNDLAYSFYFPIHAIAGSRYVFNFELKSGHSAFSVTTFVYTGNVYEELNGLYVGDTSTHPKLYYQYVGNNSKVPYGGIYMGHLPNAWIFVQMPTLSNVWFYKGYEYSIVFNVPYVLNGIDLYDQSTFLGTFPNLWGASLSSYAGKAILTFTPPYDLLASDMRFALLCKSTGSDPYFSQNIGVYSVSSSYIPKSDSGSQGQTTAANTTIIKNVVTNISNTVSNISNQITTSTTTIMNTITNTITNLQNSISSGLTNLGNSITGNADKNADKITQNNDQNTNKITQNNDKNTDKVTQNNDKNTDKITQNNDKNMDSLKNDWDSSKMDSTSESLSSTFDEYQNVEDSITDTVNSALADFDFGTPESGMAVGVLSSVMFVGNYMQSVFESMGAFNFPIILSLTLVICLMLIGYARYKA</sequence>
<organism evidence="4 5">
    <name type="scientific">Hungatella hathewayi</name>
    <dbReference type="NCBI Taxonomy" id="154046"/>
    <lineage>
        <taxon>Bacteria</taxon>
        <taxon>Bacillati</taxon>
        <taxon>Bacillota</taxon>
        <taxon>Clostridia</taxon>
        <taxon>Lachnospirales</taxon>
        <taxon>Lachnospiraceae</taxon>
        <taxon>Hungatella</taxon>
    </lineage>
</organism>
<evidence type="ECO:0000256" key="1">
    <source>
        <dbReference type="SAM" id="MobiDB-lite"/>
    </source>
</evidence>
<feature type="region of interest" description="Disordered" evidence="1">
    <location>
        <begin position="410"/>
        <end position="475"/>
    </location>
</feature>
<dbReference type="RefSeq" id="WP_025530834.1">
    <property type="nucleotide sequence ID" value="NZ_QTJW01000005.1"/>
</dbReference>
<dbReference type="Proteomes" id="UP000261023">
    <property type="component" value="Unassembled WGS sequence"/>
</dbReference>
<feature type="signal peptide" evidence="3">
    <location>
        <begin position="1"/>
        <end position="25"/>
    </location>
</feature>
<dbReference type="EMBL" id="QTJW01000005">
    <property type="protein sequence ID" value="RGD70893.1"/>
    <property type="molecule type" value="Genomic_DNA"/>
</dbReference>
<evidence type="ECO:0000313" key="4">
    <source>
        <dbReference type="EMBL" id="RGD70893.1"/>
    </source>
</evidence>
<protein>
    <submittedName>
        <fullName evidence="4">Uncharacterized protein</fullName>
    </submittedName>
</protein>
<feature type="compositionally biased region" description="Basic and acidic residues" evidence="1">
    <location>
        <begin position="454"/>
        <end position="467"/>
    </location>
</feature>
<dbReference type="Gene3D" id="1.20.120.20">
    <property type="entry name" value="Apolipoprotein"/>
    <property type="match status" value="1"/>
</dbReference>
<feature type="compositionally biased region" description="Polar residues" evidence="1">
    <location>
        <begin position="410"/>
        <end position="453"/>
    </location>
</feature>
<reference evidence="4 5" key="1">
    <citation type="submission" date="2018-08" db="EMBL/GenBank/DDBJ databases">
        <title>A genome reference for cultivated species of the human gut microbiota.</title>
        <authorList>
            <person name="Zou Y."/>
            <person name="Xue W."/>
            <person name="Luo G."/>
        </authorList>
    </citation>
    <scope>NUCLEOTIDE SEQUENCE [LARGE SCALE GENOMIC DNA]</scope>
    <source>
        <strain evidence="4 5">AF19-13AC</strain>
    </source>
</reference>
<feature type="transmembrane region" description="Helical" evidence="2">
    <location>
        <begin position="534"/>
        <end position="554"/>
    </location>
</feature>
<keyword evidence="2" id="KW-1133">Transmembrane helix</keyword>